<dbReference type="PANTHER" id="PTHR24256">
    <property type="entry name" value="TRYPTASE-RELATED"/>
    <property type="match status" value="1"/>
</dbReference>
<keyword evidence="1" id="KW-1015">Disulfide bond</keyword>
<accession>A0A8S9WTS2</accession>
<dbReference type="SUPFAM" id="SSF50494">
    <property type="entry name" value="Trypsin-like serine proteases"/>
    <property type="match status" value="2"/>
</dbReference>
<comment type="caution">
    <text evidence="4">The sequence shown here is derived from an EMBL/GenBank/DDBJ whole genome shotgun (WGS) entry which is preliminary data.</text>
</comment>
<dbReference type="AlphaFoldDB" id="A0A8S9WTS2"/>
<dbReference type="Pfam" id="PF00089">
    <property type="entry name" value="Trypsin"/>
    <property type="match status" value="4"/>
</dbReference>
<keyword evidence="5" id="KW-1185">Reference proteome</keyword>
<feature type="domain" description="Peptidase S1" evidence="3">
    <location>
        <begin position="1"/>
        <end position="335"/>
    </location>
</feature>
<dbReference type="PROSITE" id="PS50240">
    <property type="entry name" value="TRYPSIN_DOM"/>
    <property type="match status" value="1"/>
</dbReference>
<dbReference type="InterPro" id="IPR033116">
    <property type="entry name" value="TRYPSIN_SER"/>
</dbReference>
<dbReference type="InterPro" id="IPR009003">
    <property type="entry name" value="Peptidase_S1_PA"/>
</dbReference>
<dbReference type="PRINTS" id="PR00722">
    <property type="entry name" value="CHYMOTRYPSIN"/>
</dbReference>
<name>A0A8S9WTS2_APOLU</name>
<evidence type="ECO:0000256" key="1">
    <source>
        <dbReference type="ARBA" id="ARBA00023157"/>
    </source>
</evidence>
<evidence type="ECO:0000256" key="2">
    <source>
        <dbReference type="ARBA" id="ARBA00024195"/>
    </source>
</evidence>
<dbReference type="GO" id="GO:0004252">
    <property type="term" value="F:serine-type endopeptidase activity"/>
    <property type="evidence" value="ECO:0007669"/>
    <property type="project" value="InterPro"/>
</dbReference>
<dbReference type="Proteomes" id="UP000466442">
    <property type="component" value="Unassembled WGS sequence"/>
</dbReference>
<protein>
    <recommendedName>
        <fullName evidence="3">Peptidase S1 domain-containing protein</fullName>
    </recommendedName>
</protein>
<dbReference type="InterPro" id="IPR051487">
    <property type="entry name" value="Ser/Thr_Proteases_Immune/Dev"/>
</dbReference>
<proteinExistence type="inferred from homology"/>
<dbReference type="InterPro" id="IPR043504">
    <property type="entry name" value="Peptidase_S1_PA_chymotrypsin"/>
</dbReference>
<dbReference type="InterPro" id="IPR001314">
    <property type="entry name" value="Peptidase_S1A"/>
</dbReference>
<dbReference type="EMBL" id="WIXP02000015">
    <property type="protein sequence ID" value="KAF6199468.1"/>
    <property type="molecule type" value="Genomic_DNA"/>
</dbReference>
<dbReference type="InterPro" id="IPR001254">
    <property type="entry name" value="Trypsin_dom"/>
</dbReference>
<reference evidence="4" key="1">
    <citation type="journal article" date="2021" name="Mol. Ecol. Resour.">
        <title>Apolygus lucorum genome provides insights into omnivorousness and mesophyll feeding.</title>
        <authorList>
            <person name="Liu Y."/>
            <person name="Liu H."/>
            <person name="Wang H."/>
            <person name="Huang T."/>
            <person name="Liu B."/>
            <person name="Yang B."/>
            <person name="Yin L."/>
            <person name="Li B."/>
            <person name="Zhang Y."/>
            <person name="Zhang S."/>
            <person name="Jiang F."/>
            <person name="Zhang X."/>
            <person name="Ren Y."/>
            <person name="Wang B."/>
            <person name="Wang S."/>
            <person name="Lu Y."/>
            <person name="Wu K."/>
            <person name="Fan W."/>
            <person name="Wang G."/>
        </authorList>
    </citation>
    <scope>NUCLEOTIDE SEQUENCE</scope>
    <source>
        <strain evidence="4">12Hb</strain>
    </source>
</reference>
<gene>
    <name evidence="4" type="ORF">GE061_007494</name>
</gene>
<evidence type="ECO:0000313" key="5">
    <source>
        <dbReference type="Proteomes" id="UP000466442"/>
    </source>
</evidence>
<evidence type="ECO:0000259" key="3">
    <source>
        <dbReference type="PROSITE" id="PS50240"/>
    </source>
</evidence>
<dbReference type="Gene3D" id="2.40.10.10">
    <property type="entry name" value="Trypsin-like serine proteases"/>
    <property type="match status" value="3"/>
</dbReference>
<comment type="similarity">
    <text evidence="2">Belongs to the peptidase S1 family. CLIP subfamily.</text>
</comment>
<dbReference type="PROSITE" id="PS00135">
    <property type="entry name" value="TRYPSIN_SER"/>
    <property type="match status" value="2"/>
</dbReference>
<dbReference type="GO" id="GO:0006508">
    <property type="term" value="P:proteolysis"/>
    <property type="evidence" value="ECO:0007669"/>
    <property type="project" value="InterPro"/>
</dbReference>
<organism evidence="4 5">
    <name type="scientific">Apolygus lucorum</name>
    <name type="common">Small green plant bug</name>
    <name type="synonym">Lygocoris lucorum</name>
    <dbReference type="NCBI Taxonomy" id="248454"/>
    <lineage>
        <taxon>Eukaryota</taxon>
        <taxon>Metazoa</taxon>
        <taxon>Ecdysozoa</taxon>
        <taxon>Arthropoda</taxon>
        <taxon>Hexapoda</taxon>
        <taxon>Insecta</taxon>
        <taxon>Pterygota</taxon>
        <taxon>Neoptera</taxon>
        <taxon>Paraneoptera</taxon>
        <taxon>Hemiptera</taxon>
        <taxon>Heteroptera</taxon>
        <taxon>Panheteroptera</taxon>
        <taxon>Cimicomorpha</taxon>
        <taxon>Miridae</taxon>
        <taxon>Mirini</taxon>
        <taxon>Apolygus</taxon>
    </lineage>
</organism>
<dbReference type="OrthoDB" id="10061449at2759"/>
<sequence>MEQFDHKLDDCTHYHLCGGSLISPDFVLTACHCLVFEEWYAEPPPIRKNLTPGDLPPYIDDRINNKPRDEGDPLVYRKTIIVEHPLHNDMTIFAGNSDLRNAPQKRHAAKFFVHHLCAENEVQQQPNLWRKGIYEVDIGLVKACYPFNLNEDVQLAPLIPYPDMALELHRLVHKAATCLIVGWGLSLLPPRRTIRNGFRTTDPDILQHAFRYIQCNKQCADNDKHACLLCSTHHGAKLSATQKGDSGSPVICDGYLTAVHALGISTVGWIERNYSIAISIPLACRTHGCISEQFDHKLIDCSHEFWCGGSLINPDFVLTACHCLVFEKWYEDSPPARINLTLGDLPPYVDDRIHNKPFTKGDPIVYRSSNIVEHPLHNSMTIFAGHPDSLRKAPQRRHGAKFFVHHLCAGSEEFHYPGLWAEDYYELDVGLDVQLAPHAPNHVMETQLHNWLHMSYTCLFVGWGLALKPIPPGLVLTNSAFASIRNTRLPDILQHSFRYIECNRRCTEDRHACMICSLHHGHQLTATTSGDSGSPLICDGQLAAVHSTGITVSDWAEKNYTATREIALACLKDFISVQHLSYLRSLADKDFHYINGLPVGTIKP</sequence>
<dbReference type="SMART" id="SM00020">
    <property type="entry name" value="Tryp_SPc"/>
    <property type="match status" value="1"/>
</dbReference>
<evidence type="ECO:0000313" key="4">
    <source>
        <dbReference type="EMBL" id="KAF6199468.1"/>
    </source>
</evidence>